<dbReference type="Proteomes" id="UP000285349">
    <property type="component" value="Unassembled WGS sequence"/>
</dbReference>
<proteinExistence type="predicted"/>
<dbReference type="PANTHER" id="PTHR20883:SF48">
    <property type="entry name" value="ECTOINE DIOXYGENASE"/>
    <property type="match status" value="1"/>
</dbReference>
<dbReference type="PANTHER" id="PTHR20883">
    <property type="entry name" value="PHYTANOYL-COA DIOXYGENASE DOMAIN CONTAINING 1"/>
    <property type="match status" value="1"/>
</dbReference>
<protein>
    <recommendedName>
        <fullName evidence="4">Phytanoyl-CoA dioxygenase</fullName>
    </recommendedName>
</protein>
<dbReference type="SUPFAM" id="SSF51197">
    <property type="entry name" value="Clavaminate synthase-like"/>
    <property type="match status" value="1"/>
</dbReference>
<dbReference type="RefSeq" id="WP_123508599.1">
    <property type="nucleotide sequence ID" value="NZ_MOBQ01000006.1"/>
</dbReference>
<evidence type="ECO:0000256" key="1">
    <source>
        <dbReference type="ARBA" id="ARBA00001954"/>
    </source>
</evidence>
<reference evidence="2 3" key="1">
    <citation type="submission" date="2016-10" db="EMBL/GenBank/DDBJ databases">
        <title>Comparative genome analysis of multiple Pseudomonas spp. focuses on biocontrol and plant growth promoting traits.</title>
        <authorList>
            <person name="Tao X.-Y."/>
            <person name="Taylor C.G."/>
        </authorList>
    </citation>
    <scope>NUCLEOTIDE SEQUENCE [LARGE SCALE GENOMIC DNA]</scope>
    <source>
        <strain evidence="2 3">37A10</strain>
    </source>
</reference>
<sequence>MFNPPPSASYGILHRTTSENPIDLAVEQISSLGYATIPSGITTEELKIFKKDFDLNQAQYIETFGLEKLSSTDELNTVRAPLTHGPESFLKIATSEKLLSLVGKLIHGQFILNQQNSIINPPQKDYNQGAWHRDLPYQHFTSSSPIAINAIFCVDDFTKDNGATFVLPASHKISKFPSSDYIERNAIQIEANAGDYIILDCMLFHAGGYNSTSSPRRGVNHVYTIPFLKQQINLPDNIDAKHLSEEVKKLLGFRYSEPKNIQEFLDSRPKM</sequence>
<dbReference type="EMBL" id="MOBQ01000006">
    <property type="protein sequence ID" value="RON50482.1"/>
    <property type="molecule type" value="Genomic_DNA"/>
</dbReference>
<dbReference type="AlphaFoldDB" id="A0A423KDS6"/>
<dbReference type="Gene3D" id="2.60.120.620">
    <property type="entry name" value="q2cbj1_9rhob like domain"/>
    <property type="match status" value="1"/>
</dbReference>
<dbReference type="GO" id="GO:0016706">
    <property type="term" value="F:2-oxoglutarate-dependent dioxygenase activity"/>
    <property type="evidence" value="ECO:0007669"/>
    <property type="project" value="UniProtKB-ARBA"/>
</dbReference>
<dbReference type="InterPro" id="IPR008775">
    <property type="entry name" value="Phytyl_CoA_dOase-like"/>
</dbReference>
<evidence type="ECO:0000313" key="3">
    <source>
        <dbReference type="Proteomes" id="UP000285349"/>
    </source>
</evidence>
<accession>A0A423KDS6</accession>
<comment type="cofactor">
    <cofactor evidence="1">
        <name>Fe(2+)</name>
        <dbReference type="ChEBI" id="CHEBI:29033"/>
    </cofactor>
</comment>
<evidence type="ECO:0000313" key="2">
    <source>
        <dbReference type="EMBL" id="RON50482.1"/>
    </source>
</evidence>
<gene>
    <name evidence="2" type="ORF">BK666_04970</name>
</gene>
<comment type="caution">
    <text evidence="2">The sequence shown here is derived from an EMBL/GenBank/DDBJ whole genome shotgun (WGS) entry which is preliminary data.</text>
</comment>
<dbReference type="OrthoDB" id="9796766at2"/>
<dbReference type="Pfam" id="PF05721">
    <property type="entry name" value="PhyH"/>
    <property type="match status" value="1"/>
</dbReference>
<organism evidence="2 3">
    <name type="scientific">Pseudomonas frederiksbergensis</name>
    <dbReference type="NCBI Taxonomy" id="104087"/>
    <lineage>
        <taxon>Bacteria</taxon>
        <taxon>Pseudomonadati</taxon>
        <taxon>Pseudomonadota</taxon>
        <taxon>Gammaproteobacteria</taxon>
        <taxon>Pseudomonadales</taxon>
        <taxon>Pseudomonadaceae</taxon>
        <taxon>Pseudomonas</taxon>
    </lineage>
</organism>
<evidence type="ECO:0008006" key="4">
    <source>
        <dbReference type="Google" id="ProtNLM"/>
    </source>
</evidence>
<name>A0A423KDS6_9PSED</name>
<dbReference type="GO" id="GO:0005506">
    <property type="term" value="F:iron ion binding"/>
    <property type="evidence" value="ECO:0007669"/>
    <property type="project" value="UniProtKB-ARBA"/>
</dbReference>